<dbReference type="RefSeq" id="WP_147424569.1">
    <property type="nucleotide sequence ID" value="NZ_CATAJS010000050.1"/>
</dbReference>
<dbReference type="Pfam" id="PF12833">
    <property type="entry name" value="HTH_18"/>
    <property type="match status" value="1"/>
</dbReference>
<dbReference type="InterPro" id="IPR037923">
    <property type="entry name" value="HTH-like"/>
</dbReference>
<dbReference type="InterPro" id="IPR014710">
    <property type="entry name" value="RmlC-like_jellyroll"/>
</dbReference>
<evidence type="ECO:0000256" key="1">
    <source>
        <dbReference type="ARBA" id="ARBA00023015"/>
    </source>
</evidence>
<dbReference type="GO" id="GO:0043565">
    <property type="term" value="F:sequence-specific DNA binding"/>
    <property type="evidence" value="ECO:0007669"/>
    <property type="project" value="InterPro"/>
</dbReference>
<gene>
    <name evidence="5" type="ORF">D7V94_06510</name>
</gene>
<dbReference type="InterPro" id="IPR018060">
    <property type="entry name" value="HTH_AraC"/>
</dbReference>
<reference evidence="5 6" key="1">
    <citation type="submission" date="2018-09" db="EMBL/GenBank/DDBJ databases">
        <title>Murine metabolic-syndrome-specific gut microbial biobank.</title>
        <authorList>
            <person name="Liu C."/>
        </authorList>
    </citation>
    <scope>NUCLEOTIDE SEQUENCE [LARGE SCALE GENOMIC DNA]</scope>
    <source>
        <strain evidence="5 6">0.1xD8-82</strain>
    </source>
</reference>
<dbReference type="OrthoDB" id="9774814at2"/>
<feature type="domain" description="HTH araC/xylS-type" evidence="4">
    <location>
        <begin position="177"/>
        <end position="275"/>
    </location>
</feature>
<dbReference type="Gene3D" id="1.10.10.60">
    <property type="entry name" value="Homeodomain-like"/>
    <property type="match status" value="2"/>
</dbReference>
<evidence type="ECO:0000256" key="3">
    <source>
        <dbReference type="ARBA" id="ARBA00023163"/>
    </source>
</evidence>
<keyword evidence="6" id="KW-1185">Reference proteome</keyword>
<sequence>MERKLELYEKKILKDKEFPIQLMVNRCQNKGKYFGVHWHEQIELHYVVRGQTVLRLEQEEMVAGEGALVIVNSNVLHEGYCRGGVMETMVAIFDMEDFSREFADKNIIFCPLISGDDEISRIMLRIHEEYMRKEIGYQLVCKGELLKLVTYLARNDAVEMLSEEDVLKRRKKLERLNTVYQYIENHYTEVISNQELAELVHLSEGRFCHIFKESAGVSPLQYIKEIRLNKAMKLLKKEGFTATEAAEAVGFLDYNNFGRMFRKYFGCTPTEVKKK</sequence>
<name>A0A3A9AXN6_9FIRM</name>
<dbReference type="InterPro" id="IPR003313">
    <property type="entry name" value="AraC-bd"/>
</dbReference>
<evidence type="ECO:0000313" key="6">
    <source>
        <dbReference type="Proteomes" id="UP000280696"/>
    </source>
</evidence>
<dbReference type="PROSITE" id="PS01124">
    <property type="entry name" value="HTH_ARAC_FAMILY_2"/>
    <property type="match status" value="1"/>
</dbReference>
<dbReference type="AlphaFoldDB" id="A0A3A9AXN6"/>
<dbReference type="Gene3D" id="2.60.120.10">
    <property type="entry name" value="Jelly Rolls"/>
    <property type="match status" value="1"/>
</dbReference>
<keyword evidence="2" id="KW-0238">DNA-binding</keyword>
<dbReference type="InterPro" id="IPR009057">
    <property type="entry name" value="Homeodomain-like_sf"/>
</dbReference>
<dbReference type="PANTHER" id="PTHR43280">
    <property type="entry name" value="ARAC-FAMILY TRANSCRIPTIONAL REGULATOR"/>
    <property type="match status" value="1"/>
</dbReference>
<dbReference type="Proteomes" id="UP000280696">
    <property type="component" value="Unassembled WGS sequence"/>
</dbReference>
<dbReference type="SUPFAM" id="SSF51215">
    <property type="entry name" value="Regulatory protein AraC"/>
    <property type="match status" value="1"/>
</dbReference>
<evidence type="ECO:0000313" key="5">
    <source>
        <dbReference type="EMBL" id="RKI92331.1"/>
    </source>
</evidence>
<evidence type="ECO:0000256" key="2">
    <source>
        <dbReference type="ARBA" id="ARBA00023125"/>
    </source>
</evidence>
<accession>A0A3A9AXN6</accession>
<dbReference type="GO" id="GO:0003700">
    <property type="term" value="F:DNA-binding transcription factor activity"/>
    <property type="evidence" value="ECO:0007669"/>
    <property type="project" value="InterPro"/>
</dbReference>
<dbReference type="SUPFAM" id="SSF46689">
    <property type="entry name" value="Homeodomain-like"/>
    <property type="match status" value="2"/>
</dbReference>
<protein>
    <submittedName>
        <fullName evidence="5">AraC family transcriptional regulator</fullName>
    </submittedName>
</protein>
<proteinExistence type="predicted"/>
<keyword evidence="1" id="KW-0805">Transcription regulation</keyword>
<dbReference type="EMBL" id="RAYQ01000005">
    <property type="protein sequence ID" value="RKI92331.1"/>
    <property type="molecule type" value="Genomic_DNA"/>
</dbReference>
<keyword evidence="3" id="KW-0804">Transcription</keyword>
<organism evidence="5 6">
    <name type="scientific">Parablautia intestinalis</name>
    <dbReference type="NCBI Taxonomy" id="2320100"/>
    <lineage>
        <taxon>Bacteria</taxon>
        <taxon>Bacillati</taxon>
        <taxon>Bacillota</taxon>
        <taxon>Clostridia</taxon>
        <taxon>Lachnospirales</taxon>
        <taxon>Lachnospiraceae</taxon>
        <taxon>Parablautia</taxon>
    </lineage>
</organism>
<evidence type="ECO:0000259" key="4">
    <source>
        <dbReference type="PROSITE" id="PS01124"/>
    </source>
</evidence>
<dbReference type="PANTHER" id="PTHR43280:SF2">
    <property type="entry name" value="HTH-TYPE TRANSCRIPTIONAL REGULATOR EXSA"/>
    <property type="match status" value="1"/>
</dbReference>
<dbReference type="Pfam" id="PF02311">
    <property type="entry name" value="AraC_binding"/>
    <property type="match status" value="1"/>
</dbReference>
<dbReference type="SMART" id="SM00342">
    <property type="entry name" value="HTH_ARAC"/>
    <property type="match status" value="1"/>
</dbReference>
<comment type="caution">
    <text evidence="5">The sequence shown here is derived from an EMBL/GenBank/DDBJ whole genome shotgun (WGS) entry which is preliminary data.</text>
</comment>